<evidence type="ECO:0000313" key="3">
    <source>
        <dbReference type="Proteomes" id="UP001626550"/>
    </source>
</evidence>
<feature type="region of interest" description="Disordered" evidence="1">
    <location>
        <begin position="74"/>
        <end position="98"/>
    </location>
</feature>
<comment type="caution">
    <text evidence="2">The sequence shown here is derived from an EMBL/GenBank/DDBJ whole genome shotgun (WGS) entry which is preliminary data.</text>
</comment>
<feature type="region of interest" description="Disordered" evidence="1">
    <location>
        <begin position="23"/>
        <end position="44"/>
    </location>
</feature>
<dbReference type="Proteomes" id="UP001626550">
    <property type="component" value="Unassembled WGS sequence"/>
</dbReference>
<name>A0ABD2Q8I7_9PLAT</name>
<accession>A0ABD2Q8I7</accession>
<evidence type="ECO:0000256" key="1">
    <source>
        <dbReference type="SAM" id="MobiDB-lite"/>
    </source>
</evidence>
<keyword evidence="3" id="KW-1185">Reference proteome</keyword>
<dbReference type="EMBL" id="JBJKFK010000962">
    <property type="protein sequence ID" value="KAL3314556.1"/>
    <property type="molecule type" value="Genomic_DNA"/>
</dbReference>
<dbReference type="AlphaFoldDB" id="A0ABD2Q8I7"/>
<organism evidence="2 3">
    <name type="scientific">Cichlidogyrus casuarinus</name>
    <dbReference type="NCBI Taxonomy" id="1844966"/>
    <lineage>
        <taxon>Eukaryota</taxon>
        <taxon>Metazoa</taxon>
        <taxon>Spiralia</taxon>
        <taxon>Lophotrochozoa</taxon>
        <taxon>Platyhelminthes</taxon>
        <taxon>Monogenea</taxon>
        <taxon>Monopisthocotylea</taxon>
        <taxon>Dactylogyridea</taxon>
        <taxon>Ancyrocephalidae</taxon>
        <taxon>Cichlidogyrus</taxon>
    </lineage>
</organism>
<proteinExistence type="predicted"/>
<protein>
    <submittedName>
        <fullName evidence="2">Uncharacterized protein</fullName>
    </submittedName>
</protein>
<evidence type="ECO:0000313" key="2">
    <source>
        <dbReference type="EMBL" id="KAL3314556.1"/>
    </source>
</evidence>
<gene>
    <name evidence="2" type="ORF">Ciccas_006818</name>
</gene>
<reference evidence="2 3" key="1">
    <citation type="submission" date="2024-11" db="EMBL/GenBank/DDBJ databases">
        <title>Adaptive evolution of stress response genes in parasites aligns with host niche diversity.</title>
        <authorList>
            <person name="Hahn C."/>
            <person name="Resl P."/>
        </authorList>
    </citation>
    <scope>NUCLEOTIDE SEQUENCE [LARGE SCALE GENOMIC DNA]</scope>
    <source>
        <strain evidence="2">EGGRZ-B1_66</strain>
        <tissue evidence="2">Body</tissue>
    </source>
</reference>
<sequence>MAWYLALGGAYYFLNNLFAKQMQNDTPTREPPKIEPTSSDDDFVEPSYPASEIEMQETESENLDWRSEISCTTHGDETEIPYKSQHHPRRLFTPRDTRPTSLLKLGPCTISRLHKSNLSNELFPNCVHKHSPNKEKQIVF</sequence>